<proteinExistence type="predicted"/>
<reference evidence="1 2" key="1">
    <citation type="submission" date="2019-04" db="EMBL/GenBank/DDBJ databases">
        <title>Taxonomy of novel Haliea sp. from mangrove soil of West Coast of India.</title>
        <authorList>
            <person name="Verma A."/>
            <person name="Kumar P."/>
            <person name="Krishnamurthi S."/>
        </authorList>
    </citation>
    <scope>NUCLEOTIDE SEQUENCE [LARGE SCALE GENOMIC DNA]</scope>
    <source>
        <strain evidence="1 2">SAOS-164</strain>
    </source>
</reference>
<dbReference type="InterPro" id="IPR052931">
    <property type="entry name" value="Prophage_regulatory_activator"/>
</dbReference>
<dbReference type="Proteomes" id="UP000298050">
    <property type="component" value="Unassembled WGS sequence"/>
</dbReference>
<sequence>MAQKPEDYRLLKLSEVEARTGKSRSSIYGDPEFPRPIKIGPRASAWVESEVTAWIESRIAARQAG</sequence>
<dbReference type="EMBL" id="SRLE01000006">
    <property type="protein sequence ID" value="TGD74155.1"/>
    <property type="molecule type" value="Genomic_DNA"/>
</dbReference>
<name>A0A4Z0M4C9_9GAMM</name>
<protein>
    <submittedName>
        <fullName evidence="1">AlpA family transcriptional regulator</fullName>
    </submittedName>
</protein>
<gene>
    <name evidence="1" type="ORF">E4634_08465</name>
</gene>
<dbReference type="RefSeq" id="WP_135442792.1">
    <property type="nucleotide sequence ID" value="NZ_SRLE01000006.1"/>
</dbReference>
<dbReference type="OrthoDB" id="8455288at2"/>
<dbReference type="InterPro" id="IPR010260">
    <property type="entry name" value="AlpA"/>
</dbReference>
<organism evidence="1 2">
    <name type="scientific">Mangrovimicrobium sediminis</name>
    <dbReference type="NCBI Taxonomy" id="2562682"/>
    <lineage>
        <taxon>Bacteria</taxon>
        <taxon>Pseudomonadati</taxon>
        <taxon>Pseudomonadota</taxon>
        <taxon>Gammaproteobacteria</taxon>
        <taxon>Cellvibrionales</taxon>
        <taxon>Halieaceae</taxon>
        <taxon>Mangrovimicrobium</taxon>
    </lineage>
</organism>
<accession>A0A4Z0M4C9</accession>
<dbReference type="PANTHER" id="PTHR36154:SF1">
    <property type="entry name" value="DNA-BINDING TRANSCRIPTIONAL ACTIVATOR ALPA"/>
    <property type="match status" value="1"/>
</dbReference>
<keyword evidence="2" id="KW-1185">Reference proteome</keyword>
<dbReference type="Pfam" id="PF05930">
    <property type="entry name" value="Phage_AlpA"/>
    <property type="match status" value="1"/>
</dbReference>
<dbReference type="AlphaFoldDB" id="A0A4Z0M4C9"/>
<dbReference type="PANTHER" id="PTHR36154">
    <property type="entry name" value="DNA-BINDING TRANSCRIPTIONAL ACTIVATOR ALPA"/>
    <property type="match status" value="1"/>
</dbReference>
<dbReference type="Gene3D" id="1.10.238.160">
    <property type="match status" value="1"/>
</dbReference>
<comment type="caution">
    <text evidence="1">The sequence shown here is derived from an EMBL/GenBank/DDBJ whole genome shotgun (WGS) entry which is preliminary data.</text>
</comment>
<evidence type="ECO:0000313" key="2">
    <source>
        <dbReference type="Proteomes" id="UP000298050"/>
    </source>
</evidence>
<evidence type="ECO:0000313" key="1">
    <source>
        <dbReference type="EMBL" id="TGD74155.1"/>
    </source>
</evidence>